<keyword evidence="1" id="KW-0732">Signal</keyword>
<accession>A0ABV7L4T6</accession>
<keyword evidence="3" id="KW-1185">Reference proteome</keyword>
<protein>
    <submittedName>
        <fullName evidence="2">Uncharacterized protein</fullName>
    </submittedName>
</protein>
<organism evidence="2 3">
    <name type="scientific">Marinibaculum pumilum</name>
    <dbReference type="NCBI Taxonomy" id="1766165"/>
    <lineage>
        <taxon>Bacteria</taxon>
        <taxon>Pseudomonadati</taxon>
        <taxon>Pseudomonadota</taxon>
        <taxon>Alphaproteobacteria</taxon>
        <taxon>Rhodospirillales</taxon>
        <taxon>Rhodospirillaceae</taxon>
        <taxon>Marinibaculum</taxon>
    </lineage>
</organism>
<comment type="caution">
    <text evidence="2">The sequence shown here is derived from an EMBL/GenBank/DDBJ whole genome shotgun (WGS) entry which is preliminary data.</text>
</comment>
<name>A0ABV7L4T6_9PROT</name>
<evidence type="ECO:0000256" key="1">
    <source>
        <dbReference type="SAM" id="SignalP"/>
    </source>
</evidence>
<reference evidence="3" key="1">
    <citation type="journal article" date="2019" name="Int. J. Syst. Evol. Microbiol.">
        <title>The Global Catalogue of Microorganisms (GCM) 10K type strain sequencing project: providing services to taxonomists for standard genome sequencing and annotation.</title>
        <authorList>
            <consortium name="The Broad Institute Genomics Platform"/>
            <consortium name="The Broad Institute Genome Sequencing Center for Infectious Disease"/>
            <person name="Wu L."/>
            <person name="Ma J."/>
        </authorList>
    </citation>
    <scope>NUCLEOTIDE SEQUENCE [LARGE SCALE GENOMIC DNA]</scope>
    <source>
        <strain evidence="3">KCTC 42964</strain>
    </source>
</reference>
<feature type="signal peptide" evidence="1">
    <location>
        <begin position="1"/>
        <end position="33"/>
    </location>
</feature>
<proteinExistence type="predicted"/>
<dbReference type="EMBL" id="JBHRTR010000031">
    <property type="protein sequence ID" value="MFC3229365.1"/>
    <property type="molecule type" value="Genomic_DNA"/>
</dbReference>
<evidence type="ECO:0000313" key="3">
    <source>
        <dbReference type="Proteomes" id="UP001595528"/>
    </source>
</evidence>
<feature type="chain" id="PRO_5045926814" evidence="1">
    <location>
        <begin position="34"/>
        <end position="178"/>
    </location>
</feature>
<gene>
    <name evidence="2" type="ORF">ACFOGJ_19110</name>
</gene>
<dbReference type="RefSeq" id="WP_379903485.1">
    <property type="nucleotide sequence ID" value="NZ_JBHRTR010000031.1"/>
</dbReference>
<dbReference type="Proteomes" id="UP001595528">
    <property type="component" value="Unassembled WGS sequence"/>
</dbReference>
<evidence type="ECO:0000313" key="2">
    <source>
        <dbReference type="EMBL" id="MFC3229365.1"/>
    </source>
</evidence>
<sequence>MPKVPAIRRPVSAVPAIASVALAAFIAAPAAQAAELTSFSCSDERLARNVTTMPVTFQKSADSPVSKTFTAHLQGRKSRFSAPEAITATCELKPDLHYIVEGYDRATGRYLPVNGAYKMAIACKAVRADGTGYQGIERRLSIPAPAQGGPFDDPEARSRFDTAACQSATSAIRGSLSR</sequence>